<dbReference type="InterPro" id="IPR011706">
    <property type="entry name" value="Cu-oxidase_C"/>
</dbReference>
<evidence type="ECO:0000259" key="8">
    <source>
        <dbReference type="Pfam" id="PF07732"/>
    </source>
</evidence>
<dbReference type="Proteomes" id="UP001286456">
    <property type="component" value="Unassembled WGS sequence"/>
</dbReference>
<dbReference type="PANTHER" id="PTHR11709:SF71">
    <property type="entry name" value="OXIDOREDUCTASE TPCJ"/>
    <property type="match status" value="1"/>
</dbReference>
<keyword evidence="10" id="KW-1185">Reference proteome</keyword>
<evidence type="ECO:0000313" key="9">
    <source>
        <dbReference type="EMBL" id="KAK3319948.1"/>
    </source>
</evidence>
<reference evidence="9" key="1">
    <citation type="journal article" date="2023" name="Mol. Phylogenet. Evol.">
        <title>Genome-scale phylogeny and comparative genomics of the fungal order Sordariales.</title>
        <authorList>
            <person name="Hensen N."/>
            <person name="Bonometti L."/>
            <person name="Westerberg I."/>
            <person name="Brannstrom I.O."/>
            <person name="Guillou S."/>
            <person name="Cros-Aarteil S."/>
            <person name="Calhoun S."/>
            <person name="Haridas S."/>
            <person name="Kuo A."/>
            <person name="Mondo S."/>
            <person name="Pangilinan J."/>
            <person name="Riley R."/>
            <person name="LaButti K."/>
            <person name="Andreopoulos B."/>
            <person name="Lipzen A."/>
            <person name="Chen C."/>
            <person name="Yan M."/>
            <person name="Daum C."/>
            <person name="Ng V."/>
            <person name="Clum A."/>
            <person name="Steindorff A."/>
            <person name="Ohm R.A."/>
            <person name="Martin F."/>
            <person name="Silar P."/>
            <person name="Natvig D.O."/>
            <person name="Lalanne C."/>
            <person name="Gautier V."/>
            <person name="Ament-Velasquez S.L."/>
            <person name="Kruys A."/>
            <person name="Hutchinson M.I."/>
            <person name="Powell A.J."/>
            <person name="Barry K."/>
            <person name="Miller A.N."/>
            <person name="Grigoriev I.V."/>
            <person name="Debuchy R."/>
            <person name="Gladieux P."/>
            <person name="Hiltunen Thoren M."/>
            <person name="Johannesson H."/>
        </authorList>
    </citation>
    <scope>NUCLEOTIDE SEQUENCE</scope>
    <source>
        <strain evidence="9">SMH4131-1</strain>
    </source>
</reference>
<dbReference type="GO" id="GO:0005507">
    <property type="term" value="F:copper ion binding"/>
    <property type="evidence" value="ECO:0007669"/>
    <property type="project" value="InterPro"/>
</dbReference>
<organism evidence="9 10">
    <name type="scientific">Cercophora scortea</name>
    <dbReference type="NCBI Taxonomy" id="314031"/>
    <lineage>
        <taxon>Eukaryota</taxon>
        <taxon>Fungi</taxon>
        <taxon>Dikarya</taxon>
        <taxon>Ascomycota</taxon>
        <taxon>Pezizomycotina</taxon>
        <taxon>Sordariomycetes</taxon>
        <taxon>Sordariomycetidae</taxon>
        <taxon>Sordariales</taxon>
        <taxon>Lasiosphaeriaceae</taxon>
        <taxon>Cercophora</taxon>
    </lineage>
</organism>
<evidence type="ECO:0000256" key="2">
    <source>
        <dbReference type="ARBA" id="ARBA00022723"/>
    </source>
</evidence>
<dbReference type="CDD" id="cd13854">
    <property type="entry name" value="CuRO_1_MaLCC_like"/>
    <property type="match status" value="1"/>
</dbReference>
<feature type="domain" description="Plastocyanin-like" evidence="6">
    <location>
        <begin position="252"/>
        <end position="394"/>
    </location>
</feature>
<dbReference type="FunFam" id="2.60.40.420:FF:000021">
    <property type="entry name" value="Extracellular dihydrogeodin oxidase/laccase"/>
    <property type="match status" value="1"/>
</dbReference>
<keyword evidence="4" id="KW-0186">Copper</keyword>
<dbReference type="Pfam" id="PF00394">
    <property type="entry name" value="Cu-oxidase"/>
    <property type="match status" value="1"/>
</dbReference>
<dbReference type="InterPro" id="IPR045087">
    <property type="entry name" value="Cu-oxidase_fam"/>
</dbReference>
<evidence type="ECO:0000259" key="6">
    <source>
        <dbReference type="Pfam" id="PF00394"/>
    </source>
</evidence>
<keyword evidence="3" id="KW-0560">Oxidoreductase</keyword>
<dbReference type="InterPro" id="IPR011707">
    <property type="entry name" value="Cu-oxidase-like_N"/>
</dbReference>
<name>A0AAE0I7A5_9PEZI</name>
<feature type="signal peptide" evidence="5">
    <location>
        <begin position="1"/>
        <end position="24"/>
    </location>
</feature>
<dbReference type="PROSITE" id="PS00080">
    <property type="entry name" value="MULTICOPPER_OXIDASE2"/>
    <property type="match status" value="1"/>
</dbReference>
<evidence type="ECO:0000256" key="3">
    <source>
        <dbReference type="ARBA" id="ARBA00023002"/>
    </source>
</evidence>
<dbReference type="Gene3D" id="2.60.40.420">
    <property type="entry name" value="Cupredoxins - blue copper proteins"/>
    <property type="match status" value="3"/>
</dbReference>
<keyword evidence="2" id="KW-0479">Metal-binding</keyword>
<evidence type="ECO:0000256" key="5">
    <source>
        <dbReference type="SAM" id="SignalP"/>
    </source>
</evidence>
<dbReference type="PANTHER" id="PTHR11709">
    <property type="entry name" value="MULTI-COPPER OXIDASE"/>
    <property type="match status" value="1"/>
</dbReference>
<dbReference type="PROSITE" id="PS00079">
    <property type="entry name" value="MULTICOPPER_OXIDASE1"/>
    <property type="match status" value="1"/>
</dbReference>
<dbReference type="FunFam" id="2.60.40.420:FF:000045">
    <property type="entry name" value="Laccase 2"/>
    <property type="match status" value="1"/>
</dbReference>
<dbReference type="InterPro" id="IPR001117">
    <property type="entry name" value="Cu-oxidase_2nd"/>
</dbReference>
<comment type="similarity">
    <text evidence="1">Belongs to the multicopper oxidase family.</text>
</comment>
<sequence>MKSFNSLVTYGGLAGLAALGFVSAQGAFPPVEGGINVEDINAFYQSRRVDEDDGVSFHPAGSSKGFQCKYPFLDPAEWEGCNTNSSRDCWLRKKKARSDGKRLGFDVRTDYEKAAPVGVTRRYTLDVLENTISPDGVPKDTLLFNNQYPGPKIEACWGDEISVTVTNLLSDMGTQIHWHGIRQLFTNDMDGVAVVQCPIARGESFTYTFRATQYGTAWYHSHYSLQYPEGLEGPLVIYGPSSANFDVSVHEPLLMTDWVHRSAYEEYQNEKDPIVRGAIADNILLNGKGRISTAGSALPTDIRAYSVTKFVPGRRHRLRVINGSAGTAFVFSIDGHKLIVITNDFVAVEPYVTDSLIVNIGQRYDIIVQGLENPIVSGNYWIRTQPADGCNRFRTGTFNSQSSPPVTPFDVRMGVIHYETPTSVNNVLPLDSPSTHNRSFYDCADLTLQRSLKPVVHWTVEKPVNSLTTSTFYAAHQKANDTKLGQAGNYAHWLLRLDPNTEAKTGRQMHSPFWIDFSNPTLLNLTGAPRDPYYNAIRYSSRDRNGFIYMVMDGALLPTTTDADVNNAFSLPPTAHPFHWHGSDVVIIGQDSVPFDPLTSPLTWRFDNPPRRDTVTAPAGGYVAVAFKPDNPGVWLVHCHIAWHASAGLALQMIVEDDKDHIYRTLGQEAIDNLKEGCRAWKKGLNNPDRPPIWEKDDSGV</sequence>
<dbReference type="InterPro" id="IPR033138">
    <property type="entry name" value="Cu_oxidase_CS"/>
</dbReference>
<dbReference type="GO" id="GO:0016491">
    <property type="term" value="F:oxidoreductase activity"/>
    <property type="evidence" value="ECO:0007669"/>
    <property type="project" value="UniProtKB-KW"/>
</dbReference>
<dbReference type="Pfam" id="PF07732">
    <property type="entry name" value="Cu-oxidase_3"/>
    <property type="match status" value="1"/>
</dbReference>
<feature type="chain" id="PRO_5042130701" evidence="5">
    <location>
        <begin position="25"/>
        <end position="701"/>
    </location>
</feature>
<dbReference type="SUPFAM" id="SSF49503">
    <property type="entry name" value="Cupredoxins"/>
    <property type="match status" value="3"/>
</dbReference>
<comment type="caution">
    <text evidence="9">The sequence shown here is derived from an EMBL/GenBank/DDBJ whole genome shotgun (WGS) entry which is preliminary data.</text>
</comment>
<dbReference type="Pfam" id="PF07731">
    <property type="entry name" value="Cu-oxidase_2"/>
    <property type="match status" value="1"/>
</dbReference>
<accession>A0AAE0I7A5</accession>
<feature type="domain" description="Plastocyanin-like" evidence="7">
    <location>
        <begin position="571"/>
        <end position="658"/>
    </location>
</feature>
<dbReference type="AlphaFoldDB" id="A0AAE0I7A5"/>
<evidence type="ECO:0000256" key="1">
    <source>
        <dbReference type="ARBA" id="ARBA00010609"/>
    </source>
</evidence>
<dbReference type="CDD" id="cd13901">
    <property type="entry name" value="CuRO_3_MaLCC_like"/>
    <property type="match status" value="1"/>
</dbReference>
<dbReference type="CDD" id="cd13880">
    <property type="entry name" value="CuRO_2_MaLCC_like"/>
    <property type="match status" value="1"/>
</dbReference>
<feature type="domain" description="Plastocyanin-like" evidence="8">
    <location>
        <begin position="129"/>
        <end position="240"/>
    </location>
</feature>
<keyword evidence="5" id="KW-0732">Signal</keyword>
<protein>
    <submittedName>
        <fullName evidence="9">Multicopper oxidase-domain-containing protein</fullName>
    </submittedName>
</protein>
<reference evidence="9" key="2">
    <citation type="submission" date="2023-06" db="EMBL/GenBank/DDBJ databases">
        <authorList>
            <consortium name="Lawrence Berkeley National Laboratory"/>
            <person name="Haridas S."/>
            <person name="Hensen N."/>
            <person name="Bonometti L."/>
            <person name="Westerberg I."/>
            <person name="Brannstrom I.O."/>
            <person name="Guillou S."/>
            <person name="Cros-Aarteil S."/>
            <person name="Calhoun S."/>
            <person name="Kuo A."/>
            <person name="Mondo S."/>
            <person name="Pangilinan J."/>
            <person name="Riley R."/>
            <person name="Labutti K."/>
            <person name="Andreopoulos B."/>
            <person name="Lipzen A."/>
            <person name="Chen C."/>
            <person name="Yanf M."/>
            <person name="Daum C."/>
            <person name="Ng V."/>
            <person name="Clum A."/>
            <person name="Steindorff A."/>
            <person name="Ohm R."/>
            <person name="Martin F."/>
            <person name="Silar P."/>
            <person name="Natvig D."/>
            <person name="Lalanne C."/>
            <person name="Gautier V."/>
            <person name="Ament-Velasquez S.L."/>
            <person name="Kruys A."/>
            <person name="Hutchinson M.I."/>
            <person name="Powell A.J."/>
            <person name="Barry K."/>
            <person name="Miller A.N."/>
            <person name="Grigoriev I.V."/>
            <person name="Debuchy R."/>
            <person name="Gladieux P."/>
            <person name="Thoren M.H."/>
            <person name="Johannesson H."/>
        </authorList>
    </citation>
    <scope>NUCLEOTIDE SEQUENCE</scope>
    <source>
        <strain evidence="9">SMH4131-1</strain>
    </source>
</reference>
<dbReference type="EMBL" id="JAUEPO010000006">
    <property type="protein sequence ID" value="KAK3319948.1"/>
    <property type="molecule type" value="Genomic_DNA"/>
</dbReference>
<evidence type="ECO:0000313" key="10">
    <source>
        <dbReference type="Proteomes" id="UP001286456"/>
    </source>
</evidence>
<evidence type="ECO:0000256" key="4">
    <source>
        <dbReference type="ARBA" id="ARBA00023008"/>
    </source>
</evidence>
<proteinExistence type="inferred from homology"/>
<dbReference type="InterPro" id="IPR008972">
    <property type="entry name" value="Cupredoxin"/>
</dbReference>
<dbReference type="InterPro" id="IPR002355">
    <property type="entry name" value="Cu_oxidase_Cu_BS"/>
</dbReference>
<evidence type="ECO:0000259" key="7">
    <source>
        <dbReference type="Pfam" id="PF07731"/>
    </source>
</evidence>
<gene>
    <name evidence="9" type="ORF">B0T19DRAFT_488159</name>
</gene>